<protein>
    <submittedName>
        <fullName evidence="9">Sugar ABC transporter permease</fullName>
    </submittedName>
</protein>
<dbReference type="STRING" id="1765655.AMR74_15870"/>
<evidence type="ECO:0000259" key="8">
    <source>
        <dbReference type="PROSITE" id="PS50928"/>
    </source>
</evidence>
<comment type="similarity">
    <text evidence="7">Belongs to the binding-protein-dependent transport system permease family.</text>
</comment>
<keyword evidence="5 7" id="KW-1133">Transmembrane helix</keyword>
<name>A0A0N0UA14_9EURY</name>
<proteinExistence type="inferred from homology"/>
<evidence type="ECO:0000256" key="6">
    <source>
        <dbReference type="ARBA" id="ARBA00023136"/>
    </source>
</evidence>
<organism evidence="9 10">
    <name type="scientific">Halorubrum tropicale</name>
    <dbReference type="NCBI Taxonomy" id="1765655"/>
    <lineage>
        <taxon>Archaea</taxon>
        <taxon>Methanobacteriati</taxon>
        <taxon>Methanobacteriota</taxon>
        <taxon>Stenosarchaea group</taxon>
        <taxon>Halobacteria</taxon>
        <taxon>Halobacteriales</taxon>
        <taxon>Haloferacaceae</taxon>
        <taxon>Halorubrum</taxon>
    </lineage>
</organism>
<keyword evidence="3" id="KW-1003">Cell membrane</keyword>
<dbReference type="Gene3D" id="1.10.3720.10">
    <property type="entry name" value="MetI-like"/>
    <property type="match status" value="1"/>
</dbReference>
<dbReference type="Pfam" id="PF00528">
    <property type="entry name" value="BPD_transp_1"/>
    <property type="match status" value="1"/>
</dbReference>
<evidence type="ECO:0000256" key="5">
    <source>
        <dbReference type="ARBA" id="ARBA00022989"/>
    </source>
</evidence>
<feature type="transmembrane region" description="Helical" evidence="7">
    <location>
        <begin position="21"/>
        <end position="44"/>
    </location>
</feature>
<gene>
    <name evidence="9" type="ORF">AMR74_15870</name>
</gene>
<feature type="transmembrane region" description="Helical" evidence="7">
    <location>
        <begin position="171"/>
        <end position="193"/>
    </location>
</feature>
<evidence type="ECO:0000256" key="4">
    <source>
        <dbReference type="ARBA" id="ARBA00022692"/>
    </source>
</evidence>
<evidence type="ECO:0000256" key="1">
    <source>
        <dbReference type="ARBA" id="ARBA00004651"/>
    </source>
</evidence>
<dbReference type="GO" id="GO:0055085">
    <property type="term" value="P:transmembrane transport"/>
    <property type="evidence" value="ECO:0007669"/>
    <property type="project" value="InterPro"/>
</dbReference>
<dbReference type="PATRIC" id="fig|1705389.3.peg.4086"/>
<keyword evidence="2 7" id="KW-0813">Transport</keyword>
<comment type="subcellular location">
    <subcellularLocation>
        <location evidence="1 7">Cell membrane</location>
        <topology evidence="1 7">Multi-pass membrane protein</topology>
    </subcellularLocation>
</comment>
<dbReference type="PROSITE" id="PS50928">
    <property type="entry name" value="ABC_TM1"/>
    <property type="match status" value="1"/>
</dbReference>
<dbReference type="OrthoDB" id="45815at2157"/>
<dbReference type="GO" id="GO:0005886">
    <property type="term" value="C:plasma membrane"/>
    <property type="evidence" value="ECO:0007669"/>
    <property type="project" value="UniProtKB-SubCell"/>
</dbReference>
<accession>A0A0N0UA14</accession>
<keyword evidence="6 7" id="KW-0472">Membrane</keyword>
<dbReference type="SUPFAM" id="SSF161098">
    <property type="entry name" value="MetI-like"/>
    <property type="match status" value="1"/>
</dbReference>
<reference evidence="9 10" key="1">
    <citation type="submission" date="2015-08" db="EMBL/GenBank/DDBJ databases">
        <title>Genomes of Isolates from Cabo Rojo, PR.</title>
        <authorList>
            <person name="Sanchez-Nieves R.L."/>
            <person name="Montalvo-Rodriguez R."/>
        </authorList>
    </citation>
    <scope>NUCLEOTIDE SEQUENCE [LARGE SCALE GENOMIC DNA]</scope>
    <source>
        <strain evidence="9 10">5</strain>
    </source>
</reference>
<feature type="domain" description="ABC transmembrane type-1" evidence="8">
    <location>
        <begin position="83"/>
        <end position="294"/>
    </location>
</feature>
<dbReference type="Proteomes" id="UP000037747">
    <property type="component" value="Unassembled WGS sequence"/>
</dbReference>
<evidence type="ECO:0000256" key="7">
    <source>
        <dbReference type="RuleBase" id="RU363032"/>
    </source>
</evidence>
<feature type="transmembrane region" description="Helical" evidence="7">
    <location>
        <begin position="120"/>
        <end position="140"/>
    </location>
</feature>
<evidence type="ECO:0000256" key="3">
    <source>
        <dbReference type="ARBA" id="ARBA00022475"/>
    </source>
</evidence>
<dbReference type="InterPro" id="IPR050809">
    <property type="entry name" value="UgpAE/MalFG_permease"/>
</dbReference>
<evidence type="ECO:0000313" key="10">
    <source>
        <dbReference type="Proteomes" id="UP000037747"/>
    </source>
</evidence>
<dbReference type="InterPro" id="IPR035906">
    <property type="entry name" value="MetI-like_sf"/>
</dbReference>
<dbReference type="PANTHER" id="PTHR43227">
    <property type="entry name" value="BLL4140 PROTEIN"/>
    <property type="match status" value="1"/>
</dbReference>
<evidence type="ECO:0000256" key="2">
    <source>
        <dbReference type="ARBA" id="ARBA00022448"/>
    </source>
</evidence>
<feature type="transmembrane region" description="Helical" evidence="7">
    <location>
        <begin position="273"/>
        <end position="295"/>
    </location>
</feature>
<dbReference type="CDD" id="cd06261">
    <property type="entry name" value="TM_PBP2"/>
    <property type="match status" value="1"/>
</dbReference>
<keyword evidence="10" id="KW-1185">Reference proteome</keyword>
<sequence length="301" mass="33886">MSTTTLVKDRIEHIDPRRRETLLGYLLVLPSVLLIGAVIIYPLAYNLYLGFTEVPLNPDQSPTWVGFQNYEALIGSSRFWEATINTVVFTVGSTLLATAVGLGVAILFDRTFRGRRLARGLVLLPHVTPIIAVAFAWQFMLDPLWGNLPDLLAWLGLYESEVGLLQSREQALPMAILFDVWRNFPFAFLLFIARLQAIPQSMYEAATIDGAGRVAQFKDIILPELKGTILIAILLRFVWEFNAFEPVWLLTRNLETLPIYAYKSAFSTYDQGLGAAIAVMLFLFQLVMVAGYMRFVGEDEL</sequence>
<dbReference type="EMBL" id="LIST01000009">
    <property type="protein sequence ID" value="KOX94260.1"/>
    <property type="molecule type" value="Genomic_DNA"/>
</dbReference>
<dbReference type="InterPro" id="IPR000515">
    <property type="entry name" value="MetI-like"/>
</dbReference>
<comment type="caution">
    <text evidence="9">The sequence shown here is derived from an EMBL/GenBank/DDBJ whole genome shotgun (WGS) entry which is preliminary data.</text>
</comment>
<feature type="transmembrane region" description="Helical" evidence="7">
    <location>
        <begin position="87"/>
        <end position="108"/>
    </location>
</feature>
<evidence type="ECO:0000313" key="9">
    <source>
        <dbReference type="EMBL" id="KOX94260.1"/>
    </source>
</evidence>
<dbReference type="AlphaFoldDB" id="A0A0N0UA14"/>
<dbReference type="PANTHER" id="PTHR43227:SF8">
    <property type="entry name" value="DIACETYLCHITOBIOSE UPTAKE SYSTEM PERMEASE PROTEIN DASB"/>
    <property type="match status" value="1"/>
</dbReference>
<keyword evidence="4 7" id="KW-0812">Transmembrane</keyword>